<evidence type="ECO:0000259" key="2">
    <source>
        <dbReference type="Pfam" id="PF01248"/>
    </source>
</evidence>
<sequence>MEERIKRIPPGDQMNHSNAGNWSRKNSKSKVSNKDNQQDSNPRQHGYSSVQHPRRMRDVYVDPSQKRATFSGQTLQTSKPRSEAASHHKKIIRRSSDGYRGTRPSPESTERPKSFEVTLSDFPELGNATLSDSVTSFRQEPSTCWGPNAVRSNPSSATEDVSETEGRKIRSYQPMSSSKEHDKLSTTTKEYTLPSPYIGPLASSWANIASQPPKPVTLKSPTVTNASSQEDPSAQVDSNSEKKKKKKKKKKSKLPHEEITEEMPNEHFIVQEPPKFEDEEEFPDLCQSFVSPPRGQGHSLSVTAQENKGEGSALEVKNKNKSSSAGSADSKKTQTSQKKSKAPVQLDLGNMLEVLEKKQQSHKSKQDIKPVTFSVGGALPVVAKELSVQKKHPRQQERIAHNPLDSTSPLVKKGKQREVPKAKKPTALKRVILKEREERKQNRLLQERGQAPVSSEGNNPEEPEDQNPYKTGLSEQSQPEPADESSDCIATEDSAGDEPEIQNAEDIMKQNTPSNHNLNRPKIHSRKFRDYCNQVLSKDVDECVTSLLRELVRFQDRLYQKDPMKARMKRRLVMGLREVLKHLKLKKVKCVIISPNCERIQSKGGLDEALHTIIDTCREQGVPFVFALSRKALGRCVSKAVPVSLVGIFNYDGAQDYYHKMIELSSEARKAYEDMIANLEEPEETESPDLEQSVKPTPDLSEEPEYIKIWKKMLEKECNHQFLNFEEQFTKITVNSDSEAPFEDDEQR</sequence>
<evidence type="ECO:0000313" key="4">
    <source>
        <dbReference type="RefSeq" id="XP_030647421.1"/>
    </source>
</evidence>
<feature type="compositionally biased region" description="Low complexity" evidence="1">
    <location>
        <begin position="321"/>
        <end position="337"/>
    </location>
</feature>
<dbReference type="Proteomes" id="UP000504632">
    <property type="component" value="Chromosome 14"/>
</dbReference>
<feature type="compositionally biased region" description="Polar residues" evidence="1">
    <location>
        <begin position="150"/>
        <end position="159"/>
    </location>
</feature>
<feature type="region of interest" description="Disordered" evidence="1">
    <location>
        <begin position="386"/>
        <end position="498"/>
    </location>
</feature>
<dbReference type="GO" id="GO:0003730">
    <property type="term" value="F:mRNA 3'-UTR binding"/>
    <property type="evidence" value="ECO:0007669"/>
    <property type="project" value="TreeGrafter"/>
</dbReference>
<feature type="compositionally biased region" description="Acidic residues" evidence="1">
    <location>
        <begin position="680"/>
        <end position="689"/>
    </location>
</feature>
<gene>
    <name evidence="4 5" type="primary">secisbp2</name>
</gene>
<dbReference type="GO" id="GO:0035368">
    <property type="term" value="F:selenocysteine insertion sequence binding"/>
    <property type="evidence" value="ECO:0007669"/>
    <property type="project" value="InterPro"/>
</dbReference>
<keyword evidence="3" id="KW-1185">Reference proteome</keyword>
<dbReference type="PANTHER" id="PTHR13284:SF9">
    <property type="entry name" value="SELENOCYSTEINE INSERTION SEQUENCE-BINDING PROTEIN 2"/>
    <property type="match status" value="1"/>
</dbReference>
<feature type="compositionally biased region" description="Polar residues" evidence="1">
    <location>
        <begin position="133"/>
        <end position="142"/>
    </location>
</feature>
<proteinExistence type="predicted"/>
<dbReference type="OrthoDB" id="263617at2759"/>
<dbReference type="Pfam" id="PF01248">
    <property type="entry name" value="Ribosomal_L7Ae"/>
    <property type="match status" value="1"/>
</dbReference>
<accession>A0A6J2WT54</accession>
<dbReference type="FunFam" id="3.30.1330.30:FF:000004">
    <property type="entry name" value="selenocysteine insertion sequence-binding protein 2"/>
    <property type="match status" value="1"/>
</dbReference>
<dbReference type="GeneID" id="115827665"/>
<dbReference type="InterPro" id="IPR040051">
    <property type="entry name" value="SECISBP2"/>
</dbReference>
<feature type="region of interest" description="Disordered" evidence="1">
    <location>
        <begin position="680"/>
        <end position="700"/>
    </location>
</feature>
<evidence type="ECO:0000313" key="3">
    <source>
        <dbReference type="Proteomes" id="UP000504632"/>
    </source>
</evidence>
<dbReference type="GO" id="GO:1990904">
    <property type="term" value="C:ribonucleoprotein complex"/>
    <property type="evidence" value="ECO:0007669"/>
    <property type="project" value="TreeGrafter"/>
</dbReference>
<dbReference type="GO" id="GO:0005739">
    <property type="term" value="C:mitochondrion"/>
    <property type="evidence" value="ECO:0007669"/>
    <property type="project" value="TreeGrafter"/>
</dbReference>
<dbReference type="GO" id="GO:0043021">
    <property type="term" value="F:ribonucleoprotein complex binding"/>
    <property type="evidence" value="ECO:0007669"/>
    <property type="project" value="TreeGrafter"/>
</dbReference>
<feature type="compositionally biased region" description="Polar residues" evidence="1">
    <location>
        <begin position="38"/>
        <end position="51"/>
    </location>
</feature>
<dbReference type="Gene3D" id="3.30.1330.30">
    <property type="match status" value="1"/>
</dbReference>
<protein>
    <submittedName>
        <fullName evidence="4 5">Selenocysteine insertion sequence-binding protein 2 isoform X1</fullName>
    </submittedName>
</protein>
<feature type="compositionally biased region" description="Polar residues" evidence="1">
    <location>
        <begin position="66"/>
        <end position="79"/>
    </location>
</feature>
<feature type="compositionally biased region" description="Polar residues" evidence="1">
    <location>
        <begin position="219"/>
        <end position="238"/>
    </location>
</feature>
<dbReference type="InterPro" id="IPR004038">
    <property type="entry name" value="Ribosomal_eL8/eL30/eS12/Gad45"/>
</dbReference>
<dbReference type="RefSeq" id="XP_030647421.1">
    <property type="nucleotide sequence ID" value="XM_030791561.1"/>
</dbReference>
<evidence type="ECO:0000256" key="1">
    <source>
        <dbReference type="SAM" id="MobiDB-lite"/>
    </source>
</evidence>
<dbReference type="GO" id="GO:0001514">
    <property type="term" value="P:selenocysteine incorporation"/>
    <property type="evidence" value="ECO:0007669"/>
    <property type="project" value="TreeGrafter"/>
</dbReference>
<feature type="region of interest" description="Disordered" evidence="1">
    <location>
        <begin position="1"/>
        <end position="116"/>
    </location>
</feature>
<feature type="compositionally biased region" description="Basic residues" evidence="1">
    <location>
        <begin position="242"/>
        <end position="253"/>
    </location>
</feature>
<dbReference type="AlphaFoldDB" id="A0A6J2WT54"/>
<dbReference type="SUPFAM" id="SSF55315">
    <property type="entry name" value="L30e-like"/>
    <property type="match status" value="1"/>
</dbReference>
<dbReference type="InterPro" id="IPR029064">
    <property type="entry name" value="Ribosomal_eL30-like_sf"/>
</dbReference>
<feature type="region of interest" description="Disordered" evidence="1">
    <location>
        <begin position="133"/>
        <end position="350"/>
    </location>
</feature>
<name>A0A6J2WT54_CHACN</name>
<organism evidence="3 5">
    <name type="scientific">Chanos chanos</name>
    <name type="common">Milkfish</name>
    <name type="synonym">Mugil chanos</name>
    <dbReference type="NCBI Taxonomy" id="29144"/>
    <lineage>
        <taxon>Eukaryota</taxon>
        <taxon>Metazoa</taxon>
        <taxon>Chordata</taxon>
        <taxon>Craniata</taxon>
        <taxon>Vertebrata</taxon>
        <taxon>Euteleostomi</taxon>
        <taxon>Actinopterygii</taxon>
        <taxon>Neopterygii</taxon>
        <taxon>Teleostei</taxon>
        <taxon>Ostariophysi</taxon>
        <taxon>Gonorynchiformes</taxon>
        <taxon>Chanidae</taxon>
        <taxon>Chanos</taxon>
    </lineage>
</organism>
<feature type="compositionally biased region" description="Basic and acidic residues" evidence="1">
    <location>
        <begin position="432"/>
        <end position="441"/>
    </location>
</feature>
<dbReference type="PANTHER" id="PTHR13284">
    <property type="entry name" value="GH01354P"/>
    <property type="match status" value="1"/>
</dbReference>
<feature type="domain" description="Ribosomal protein eL8/eL30/eS12/Gadd45" evidence="2">
    <location>
        <begin position="562"/>
        <end position="656"/>
    </location>
</feature>
<dbReference type="RefSeq" id="XP_030647422.1">
    <property type="nucleotide sequence ID" value="XM_030791562.1"/>
</dbReference>
<evidence type="ECO:0000313" key="5">
    <source>
        <dbReference type="RefSeq" id="XP_030647422.1"/>
    </source>
</evidence>
<reference evidence="4 5" key="1">
    <citation type="submission" date="2025-04" db="UniProtKB">
        <authorList>
            <consortium name="RefSeq"/>
        </authorList>
    </citation>
    <scope>IDENTIFICATION</scope>
</reference>